<evidence type="ECO:0000256" key="11">
    <source>
        <dbReference type="ARBA" id="ARBA00023014"/>
    </source>
</evidence>
<evidence type="ECO:0000256" key="12">
    <source>
        <dbReference type="ARBA" id="ARBA00023204"/>
    </source>
</evidence>
<dbReference type="GO" id="GO:0000701">
    <property type="term" value="F:purine-specific mismatch base pair DNA N-glycosylase activity"/>
    <property type="evidence" value="ECO:0007669"/>
    <property type="project" value="UniProtKB-EC"/>
</dbReference>
<dbReference type="SMART" id="SM00478">
    <property type="entry name" value="ENDO3c"/>
    <property type="match status" value="1"/>
</dbReference>
<dbReference type="InterPro" id="IPR000445">
    <property type="entry name" value="HhH_motif"/>
</dbReference>
<dbReference type="GO" id="GO:0046872">
    <property type="term" value="F:metal ion binding"/>
    <property type="evidence" value="ECO:0007669"/>
    <property type="project" value="UniProtKB-UniRule"/>
</dbReference>
<proteinExistence type="inferred from homology"/>
<keyword evidence="13 14" id="KW-0326">Glycosidase</keyword>
<dbReference type="InterPro" id="IPR023170">
    <property type="entry name" value="HhH_base_excis_C"/>
</dbReference>
<evidence type="ECO:0000256" key="2">
    <source>
        <dbReference type="ARBA" id="ARBA00002933"/>
    </source>
</evidence>
<dbReference type="GO" id="GO:0006284">
    <property type="term" value="P:base-excision repair"/>
    <property type="evidence" value="ECO:0007669"/>
    <property type="project" value="UniProtKB-UniRule"/>
</dbReference>
<dbReference type="InterPro" id="IPR029119">
    <property type="entry name" value="MutY_C"/>
</dbReference>
<comment type="function">
    <text evidence="2">Adenine glycosylase active on G-A mispairs. MutY also corrects error-prone DNA synthesis past GO lesions which are due to the oxidatively damaged form of guanine: 7,8-dihydro-8-oxoguanine (8-oxo-dGTP).</text>
</comment>
<accession>A0A923KZC0</accession>
<dbReference type="GO" id="GO:0034039">
    <property type="term" value="F:8-oxo-7,8-dihydroguanine DNA N-glycosylase activity"/>
    <property type="evidence" value="ECO:0007669"/>
    <property type="project" value="TreeGrafter"/>
</dbReference>
<evidence type="ECO:0000256" key="9">
    <source>
        <dbReference type="ARBA" id="ARBA00022801"/>
    </source>
</evidence>
<comment type="catalytic activity">
    <reaction evidence="1 14">
        <text>Hydrolyzes free adenine bases from 7,8-dihydro-8-oxoguanine:adenine mismatched double-stranded DNA, leaving an apurinic site.</text>
        <dbReference type="EC" id="3.2.2.31"/>
    </reaction>
</comment>
<evidence type="ECO:0000256" key="7">
    <source>
        <dbReference type="ARBA" id="ARBA00022723"/>
    </source>
</evidence>
<keyword evidence="7" id="KW-0479">Metal-binding</keyword>
<dbReference type="Pfam" id="PF00633">
    <property type="entry name" value="HHH"/>
    <property type="match status" value="1"/>
</dbReference>
<evidence type="ECO:0000256" key="3">
    <source>
        <dbReference type="ARBA" id="ARBA00008343"/>
    </source>
</evidence>
<keyword evidence="10 14" id="KW-0408">Iron</keyword>
<dbReference type="SUPFAM" id="SSF55811">
    <property type="entry name" value="Nudix"/>
    <property type="match status" value="1"/>
</dbReference>
<dbReference type="GO" id="GO:0006298">
    <property type="term" value="P:mismatch repair"/>
    <property type="evidence" value="ECO:0007669"/>
    <property type="project" value="TreeGrafter"/>
</dbReference>
<keyword evidence="6" id="KW-0004">4Fe-4S</keyword>
<dbReference type="SUPFAM" id="SSF48150">
    <property type="entry name" value="DNA-glycosylase"/>
    <property type="match status" value="1"/>
</dbReference>
<keyword evidence="12" id="KW-0234">DNA repair</keyword>
<organism evidence="16 17">
    <name type="scientific">Undibacterium rugosum</name>
    <dbReference type="NCBI Taxonomy" id="2762291"/>
    <lineage>
        <taxon>Bacteria</taxon>
        <taxon>Pseudomonadati</taxon>
        <taxon>Pseudomonadota</taxon>
        <taxon>Betaproteobacteria</taxon>
        <taxon>Burkholderiales</taxon>
        <taxon>Oxalobacteraceae</taxon>
        <taxon>Undibacterium</taxon>
    </lineage>
</organism>
<dbReference type="CDD" id="cd00056">
    <property type="entry name" value="ENDO3c"/>
    <property type="match status" value="1"/>
</dbReference>
<dbReference type="CDD" id="cd03431">
    <property type="entry name" value="NUDIX_DNA_Glycosylase_C-MutY"/>
    <property type="match status" value="1"/>
</dbReference>
<keyword evidence="11" id="KW-0411">Iron-sulfur</keyword>
<dbReference type="GO" id="GO:0032357">
    <property type="term" value="F:oxidized purine DNA binding"/>
    <property type="evidence" value="ECO:0007669"/>
    <property type="project" value="TreeGrafter"/>
</dbReference>
<keyword evidence="17" id="KW-1185">Reference proteome</keyword>
<dbReference type="InterPro" id="IPR011257">
    <property type="entry name" value="DNA_glycosylase"/>
</dbReference>
<reference evidence="16" key="1">
    <citation type="submission" date="2020-08" db="EMBL/GenBank/DDBJ databases">
        <title>Novel species isolated from subtropical streams in China.</title>
        <authorList>
            <person name="Lu H."/>
        </authorList>
    </citation>
    <scope>NUCLEOTIDE SEQUENCE</scope>
    <source>
        <strain evidence="16">CY7W</strain>
    </source>
</reference>
<protein>
    <recommendedName>
        <fullName evidence="5 14">Adenine DNA glycosylase</fullName>
        <ecNumber evidence="4 14">3.2.2.31</ecNumber>
    </recommendedName>
</protein>
<dbReference type="Pfam" id="PF14815">
    <property type="entry name" value="NUDIX_4"/>
    <property type="match status" value="1"/>
</dbReference>
<name>A0A923KZC0_9BURK</name>
<dbReference type="AlphaFoldDB" id="A0A923KZC0"/>
<evidence type="ECO:0000256" key="6">
    <source>
        <dbReference type="ARBA" id="ARBA00022485"/>
    </source>
</evidence>
<dbReference type="InterPro" id="IPR015797">
    <property type="entry name" value="NUDIX_hydrolase-like_dom_sf"/>
</dbReference>
<dbReference type="Gene3D" id="1.10.340.30">
    <property type="entry name" value="Hypothetical protein, domain 2"/>
    <property type="match status" value="1"/>
</dbReference>
<dbReference type="NCBIfam" id="TIGR01084">
    <property type="entry name" value="mutY"/>
    <property type="match status" value="1"/>
</dbReference>
<dbReference type="InterPro" id="IPR005760">
    <property type="entry name" value="A/G_AdeGlyc_MutY"/>
</dbReference>
<evidence type="ECO:0000313" key="17">
    <source>
        <dbReference type="Proteomes" id="UP000612361"/>
    </source>
</evidence>
<evidence type="ECO:0000256" key="5">
    <source>
        <dbReference type="ARBA" id="ARBA00022023"/>
    </source>
</evidence>
<evidence type="ECO:0000259" key="15">
    <source>
        <dbReference type="SMART" id="SM00478"/>
    </source>
</evidence>
<dbReference type="RefSeq" id="WP_186880431.1">
    <property type="nucleotide sequence ID" value="NZ_JACOGG010000004.1"/>
</dbReference>
<dbReference type="FunFam" id="1.10.340.30:FF:000002">
    <property type="entry name" value="Adenine DNA glycosylase"/>
    <property type="match status" value="1"/>
</dbReference>
<keyword evidence="8 14" id="KW-0227">DNA damage</keyword>
<dbReference type="PANTHER" id="PTHR42944:SF1">
    <property type="entry name" value="ADENINE DNA GLYCOSYLASE"/>
    <property type="match status" value="1"/>
</dbReference>
<dbReference type="EC" id="3.2.2.31" evidence="4 14"/>
<dbReference type="PANTHER" id="PTHR42944">
    <property type="entry name" value="ADENINE DNA GLYCOSYLASE"/>
    <property type="match status" value="1"/>
</dbReference>
<dbReference type="Gene3D" id="1.10.1670.10">
    <property type="entry name" value="Helix-hairpin-Helix base-excision DNA repair enzymes (C-terminal)"/>
    <property type="match status" value="1"/>
</dbReference>
<comment type="similarity">
    <text evidence="3 14">Belongs to the Nth/MutY family.</text>
</comment>
<dbReference type="EMBL" id="JACOGG010000004">
    <property type="protein sequence ID" value="MBC3934821.1"/>
    <property type="molecule type" value="Genomic_DNA"/>
</dbReference>
<dbReference type="Pfam" id="PF00730">
    <property type="entry name" value="HhH-GPD"/>
    <property type="match status" value="1"/>
</dbReference>
<evidence type="ECO:0000313" key="16">
    <source>
        <dbReference type="EMBL" id="MBC3934821.1"/>
    </source>
</evidence>
<dbReference type="GO" id="GO:0051539">
    <property type="term" value="F:4 iron, 4 sulfur cluster binding"/>
    <property type="evidence" value="ECO:0007669"/>
    <property type="project" value="UniProtKB-UniRule"/>
</dbReference>
<dbReference type="Proteomes" id="UP000612361">
    <property type="component" value="Unassembled WGS sequence"/>
</dbReference>
<evidence type="ECO:0000256" key="8">
    <source>
        <dbReference type="ARBA" id="ARBA00022763"/>
    </source>
</evidence>
<evidence type="ECO:0000256" key="14">
    <source>
        <dbReference type="RuleBase" id="RU365096"/>
    </source>
</evidence>
<keyword evidence="9" id="KW-0378">Hydrolase</keyword>
<dbReference type="GO" id="GO:0035485">
    <property type="term" value="F:adenine/guanine mispair binding"/>
    <property type="evidence" value="ECO:0007669"/>
    <property type="project" value="TreeGrafter"/>
</dbReference>
<sequence>MTYVTPAAVAASFFSADAPDAGFSSAVIEWQKLHGRHGLPWQQSRAAYRVWLSEIMLQQTQVSAVIPYYQKFLSSFPDVHALAQAPSEQVMAHWAGLGYYTRARNLHQCAKRVVAEYGGEFPADPALLRELPGIGRSTAAAITAFSYGTKAAILDGNVKRVLARAFGIHGYPGSKPVEDSMWRLADALLPDNGIEAYTQGLMDLGATVCTRSSPTCLLCPLQQRCVAKADGLTELLPFKKPKAAPKQKQAVMLVLMHQGAVLVERRADLGIWGGLLSLPELDGMQACESGRSPALPQLPADAFDAVIRPFGQAGTGRLLPVMEHVFTHFRLWIHPLLMELAPAAANAQLAVAEDKYQWLPLNQVQDAALPAPVKNLLLSLARDVQCTAR</sequence>
<evidence type="ECO:0000256" key="10">
    <source>
        <dbReference type="ARBA" id="ARBA00023004"/>
    </source>
</evidence>
<gene>
    <name evidence="16" type="primary">mutY</name>
    <name evidence="16" type="ORF">H8K47_05555</name>
</gene>
<evidence type="ECO:0000256" key="1">
    <source>
        <dbReference type="ARBA" id="ARBA00000843"/>
    </source>
</evidence>
<comment type="caution">
    <text evidence="16">The sequence shown here is derived from an EMBL/GenBank/DDBJ whole genome shotgun (WGS) entry which is preliminary data.</text>
</comment>
<dbReference type="InterPro" id="IPR044298">
    <property type="entry name" value="MIG/MutY"/>
</dbReference>
<dbReference type="InterPro" id="IPR003265">
    <property type="entry name" value="HhH-GPD_domain"/>
</dbReference>
<dbReference type="Gene3D" id="3.90.79.10">
    <property type="entry name" value="Nucleoside Triphosphate Pyrophosphohydrolase"/>
    <property type="match status" value="1"/>
</dbReference>
<evidence type="ECO:0000256" key="4">
    <source>
        <dbReference type="ARBA" id="ARBA00012045"/>
    </source>
</evidence>
<evidence type="ECO:0000256" key="13">
    <source>
        <dbReference type="ARBA" id="ARBA00023295"/>
    </source>
</evidence>
<comment type="cofactor">
    <cofactor evidence="14">
        <name>[4Fe-4S] cluster</name>
        <dbReference type="ChEBI" id="CHEBI:49883"/>
    </cofactor>
    <text evidence="14">Binds 1 [4Fe-4S] cluster.</text>
</comment>
<feature type="domain" description="HhH-GPD" evidence="15">
    <location>
        <begin position="56"/>
        <end position="207"/>
    </location>
</feature>